<accession>A0ABV8THR5</accession>
<protein>
    <submittedName>
        <fullName evidence="1">Uncharacterized protein</fullName>
    </submittedName>
</protein>
<gene>
    <name evidence="1" type="ORF">ACFPC0_20450</name>
</gene>
<evidence type="ECO:0000313" key="2">
    <source>
        <dbReference type="Proteomes" id="UP001595824"/>
    </source>
</evidence>
<proteinExistence type="predicted"/>
<sequence>METADVTVREDAVLVGGPADGVRVVVAGRPRVVQVTYPCGVEGGPDGVRVEGVYVYRRVLGEEGGEGGAGRDVRYGFDVASP</sequence>
<dbReference type="RefSeq" id="WP_381740887.1">
    <property type="nucleotide sequence ID" value="NZ_JBHSDP010000021.1"/>
</dbReference>
<evidence type="ECO:0000313" key="1">
    <source>
        <dbReference type="EMBL" id="MFC4330110.1"/>
    </source>
</evidence>
<comment type="caution">
    <text evidence="1">The sequence shown here is derived from an EMBL/GenBank/DDBJ whole genome shotgun (WGS) entry which is preliminary data.</text>
</comment>
<organism evidence="1 2">
    <name type="scientific">Streptomyces andamanensis</name>
    <dbReference type="NCBI Taxonomy" id="1565035"/>
    <lineage>
        <taxon>Bacteria</taxon>
        <taxon>Bacillati</taxon>
        <taxon>Actinomycetota</taxon>
        <taxon>Actinomycetes</taxon>
        <taxon>Kitasatosporales</taxon>
        <taxon>Streptomycetaceae</taxon>
        <taxon>Streptomyces</taxon>
    </lineage>
</organism>
<dbReference type="EMBL" id="JBHSDP010000021">
    <property type="protein sequence ID" value="MFC4330110.1"/>
    <property type="molecule type" value="Genomic_DNA"/>
</dbReference>
<reference evidence="2" key="1">
    <citation type="journal article" date="2019" name="Int. J. Syst. Evol. Microbiol.">
        <title>The Global Catalogue of Microorganisms (GCM) 10K type strain sequencing project: providing services to taxonomists for standard genome sequencing and annotation.</title>
        <authorList>
            <consortium name="The Broad Institute Genomics Platform"/>
            <consortium name="The Broad Institute Genome Sequencing Center for Infectious Disease"/>
            <person name="Wu L."/>
            <person name="Ma J."/>
        </authorList>
    </citation>
    <scope>NUCLEOTIDE SEQUENCE [LARGE SCALE GENOMIC DNA]</scope>
    <source>
        <strain evidence="2">PCU 347</strain>
    </source>
</reference>
<dbReference type="Proteomes" id="UP001595824">
    <property type="component" value="Unassembled WGS sequence"/>
</dbReference>
<name>A0ABV8THR5_9ACTN</name>
<keyword evidence="2" id="KW-1185">Reference proteome</keyword>